<keyword evidence="3" id="KW-1185">Reference proteome</keyword>
<keyword evidence="1" id="KW-0175">Coiled coil</keyword>
<dbReference type="Proteomes" id="UP001295794">
    <property type="component" value="Unassembled WGS sequence"/>
</dbReference>
<name>A0AAD2GY67_9AGAR</name>
<protein>
    <submittedName>
        <fullName evidence="2">Uncharacterized protein</fullName>
    </submittedName>
</protein>
<dbReference type="AlphaFoldDB" id="A0AAD2GY67"/>
<evidence type="ECO:0000313" key="2">
    <source>
        <dbReference type="EMBL" id="CAK5266098.1"/>
    </source>
</evidence>
<dbReference type="EMBL" id="CAVNYO010000106">
    <property type="protein sequence ID" value="CAK5266098.1"/>
    <property type="molecule type" value="Genomic_DNA"/>
</dbReference>
<organism evidence="2 3">
    <name type="scientific">Mycena citricolor</name>
    <dbReference type="NCBI Taxonomy" id="2018698"/>
    <lineage>
        <taxon>Eukaryota</taxon>
        <taxon>Fungi</taxon>
        <taxon>Dikarya</taxon>
        <taxon>Basidiomycota</taxon>
        <taxon>Agaricomycotina</taxon>
        <taxon>Agaricomycetes</taxon>
        <taxon>Agaricomycetidae</taxon>
        <taxon>Agaricales</taxon>
        <taxon>Marasmiineae</taxon>
        <taxon>Mycenaceae</taxon>
        <taxon>Mycena</taxon>
    </lineage>
</organism>
<comment type="caution">
    <text evidence="2">The sequence shown here is derived from an EMBL/GenBank/DDBJ whole genome shotgun (WGS) entry which is preliminary data.</text>
</comment>
<evidence type="ECO:0000256" key="1">
    <source>
        <dbReference type="SAM" id="Coils"/>
    </source>
</evidence>
<feature type="coiled-coil region" evidence="1">
    <location>
        <begin position="99"/>
        <end position="133"/>
    </location>
</feature>
<sequence length="195" mass="21913">MDSAITATTVLRGTNSGQWYVGSESMSSLSTPHSHRREISQERDLAHQVAAADPRRYIDETLSVEVLETMNKQADEAIASIVDQLVDEQVAACLATHIPQELQDQVAEQQKELEELHRDLHNSESRRANAALRTSHEDDSLNTILKQDCTDLMTEYEIPLVSDSREWNLNRLMQFLGVKYQMVRDGPATTGMGFA</sequence>
<gene>
    <name evidence="2" type="ORF">MYCIT1_LOCUS7622</name>
</gene>
<proteinExistence type="predicted"/>
<reference evidence="2" key="1">
    <citation type="submission" date="2023-11" db="EMBL/GenBank/DDBJ databases">
        <authorList>
            <person name="De Vega J J."/>
            <person name="De Vega J J."/>
        </authorList>
    </citation>
    <scope>NUCLEOTIDE SEQUENCE</scope>
</reference>
<accession>A0AAD2GY67</accession>
<evidence type="ECO:0000313" key="3">
    <source>
        <dbReference type="Proteomes" id="UP001295794"/>
    </source>
</evidence>